<evidence type="ECO:0000259" key="1">
    <source>
        <dbReference type="Pfam" id="PF18735"/>
    </source>
</evidence>
<dbReference type="Pfam" id="PF18735">
    <property type="entry name" value="HEPN_RiboL-PSP"/>
    <property type="match status" value="1"/>
</dbReference>
<protein>
    <recommendedName>
        <fullName evidence="1">RiboL-PSP-HEPN domain-containing protein</fullName>
    </recommendedName>
</protein>
<dbReference type="EMBL" id="RKHR01000003">
    <property type="protein sequence ID" value="ROS05738.1"/>
    <property type="molecule type" value="Genomic_DNA"/>
</dbReference>
<dbReference type="AlphaFoldDB" id="A0A3N2E0V7"/>
<dbReference type="Proteomes" id="UP000275394">
    <property type="component" value="Unassembled WGS sequence"/>
</dbReference>
<reference evidence="2 3" key="1">
    <citation type="submission" date="2018-11" db="EMBL/GenBank/DDBJ databases">
        <title>Genomic Encyclopedia of Type Strains, Phase IV (KMG-IV): sequencing the most valuable type-strain genomes for metagenomic binning, comparative biology and taxonomic classification.</title>
        <authorList>
            <person name="Goeker M."/>
        </authorList>
    </citation>
    <scope>NUCLEOTIDE SEQUENCE [LARGE SCALE GENOMIC DNA]</scope>
    <source>
        <strain evidence="2 3">DSM 100316</strain>
    </source>
</reference>
<feature type="domain" description="RiboL-PSP-HEPN" evidence="1">
    <location>
        <begin position="15"/>
        <end position="204"/>
    </location>
</feature>
<dbReference type="InterPro" id="IPR041519">
    <property type="entry name" value="HEPN_RiboL-PSP"/>
</dbReference>
<evidence type="ECO:0000313" key="2">
    <source>
        <dbReference type="EMBL" id="ROS05738.1"/>
    </source>
</evidence>
<evidence type="ECO:0000313" key="3">
    <source>
        <dbReference type="Proteomes" id="UP000275394"/>
    </source>
</evidence>
<comment type="caution">
    <text evidence="2">The sequence shown here is derived from an EMBL/GenBank/DDBJ whole genome shotgun (WGS) entry which is preliminary data.</text>
</comment>
<keyword evidence="3" id="KW-1185">Reference proteome</keyword>
<accession>A0A3N2E0V7</accession>
<proteinExistence type="predicted"/>
<dbReference type="OrthoDB" id="4111339at2"/>
<name>A0A3N2E0V7_9GAMM</name>
<organism evidence="2 3">
    <name type="scientific">Sinobacterium caligoides</name>
    <dbReference type="NCBI Taxonomy" id="933926"/>
    <lineage>
        <taxon>Bacteria</taxon>
        <taxon>Pseudomonadati</taxon>
        <taxon>Pseudomonadota</taxon>
        <taxon>Gammaproteobacteria</taxon>
        <taxon>Cellvibrionales</taxon>
        <taxon>Spongiibacteraceae</taxon>
        <taxon>Sinobacterium</taxon>
    </lineage>
</organism>
<gene>
    <name evidence="2" type="ORF">EDC56_1289</name>
</gene>
<dbReference type="RefSeq" id="WP_123711634.1">
    <property type="nucleotide sequence ID" value="NZ_RKHR01000003.1"/>
</dbReference>
<sequence>MKIRSALELQDSLDNDLAWRKREFTNLKFLTSDKRQHKKSVVMRSSIVLLYSHWEGHIKYCAEAYLNYLSYVAPKCQDMTDNFLHMSAGHRIGKGASANSFSSQKKIFECYEESKANKFRVDPSSVINTHSNLNYEVLSAILSQLGLRTSTFELKENFLNTKLIKYRNKIAHGEYVRQEDLESVYNDLPDQLLGMIQSFKDLIIDSVESGLYLK</sequence>